<feature type="domain" description="Quinate/shikimate 5-dehydrogenase/glutamyl-tRNA reductase" evidence="9">
    <location>
        <begin position="116"/>
        <end position="192"/>
    </location>
</feature>
<comment type="caution">
    <text evidence="8">Lacks conserved residue(s) required for the propagation of feature annotation.</text>
</comment>
<evidence type="ECO:0000259" key="9">
    <source>
        <dbReference type="Pfam" id="PF01488"/>
    </source>
</evidence>
<evidence type="ECO:0000256" key="6">
    <source>
        <dbReference type="ARBA" id="ARBA00023141"/>
    </source>
</evidence>
<feature type="domain" description="SDH C-terminal" evidence="11">
    <location>
        <begin position="237"/>
        <end position="263"/>
    </location>
</feature>
<evidence type="ECO:0000259" key="10">
    <source>
        <dbReference type="Pfam" id="PF08501"/>
    </source>
</evidence>
<feature type="binding site" evidence="8">
    <location>
        <position position="77"/>
    </location>
    <ligand>
        <name>NADP(+)</name>
        <dbReference type="ChEBI" id="CHEBI:58349"/>
    </ligand>
</feature>
<dbReference type="Gene3D" id="3.40.50.10860">
    <property type="entry name" value="Leucine Dehydrogenase, chain A, domain 1"/>
    <property type="match status" value="1"/>
</dbReference>
<dbReference type="GO" id="GO:0004764">
    <property type="term" value="F:shikimate 3-dehydrogenase (NADP+) activity"/>
    <property type="evidence" value="ECO:0007669"/>
    <property type="project" value="UniProtKB-EC"/>
</dbReference>
<comment type="similarity">
    <text evidence="8">Belongs to the shikimate dehydrogenase family.</text>
</comment>
<evidence type="ECO:0000256" key="2">
    <source>
        <dbReference type="ARBA" id="ARBA00012962"/>
    </source>
</evidence>
<accession>A0ABW0MRG4</accession>
<dbReference type="EC" id="1.1.1.25" evidence="2 8"/>
<keyword evidence="6 8" id="KW-0057">Aromatic amino acid biosynthesis</keyword>
<evidence type="ECO:0000256" key="3">
    <source>
        <dbReference type="ARBA" id="ARBA00022605"/>
    </source>
</evidence>
<dbReference type="Pfam" id="PF18317">
    <property type="entry name" value="SDH_C"/>
    <property type="match status" value="1"/>
</dbReference>
<dbReference type="NCBIfam" id="TIGR00507">
    <property type="entry name" value="aroE"/>
    <property type="match status" value="1"/>
</dbReference>
<protein>
    <recommendedName>
        <fullName evidence="2 8">Shikimate dehydrogenase (NADP(+))</fullName>
        <shortName evidence="8">SDH</shortName>
        <ecNumber evidence="2 8">1.1.1.25</ecNumber>
    </recommendedName>
</protein>
<organism evidence="12 13">
    <name type="scientific">Massilia suwonensis</name>
    <dbReference type="NCBI Taxonomy" id="648895"/>
    <lineage>
        <taxon>Bacteria</taxon>
        <taxon>Pseudomonadati</taxon>
        <taxon>Pseudomonadota</taxon>
        <taxon>Betaproteobacteria</taxon>
        <taxon>Burkholderiales</taxon>
        <taxon>Oxalobacteraceae</taxon>
        <taxon>Telluria group</taxon>
        <taxon>Massilia</taxon>
    </lineage>
</organism>
<dbReference type="HAMAP" id="MF_00222">
    <property type="entry name" value="Shikimate_DH_AroE"/>
    <property type="match status" value="1"/>
</dbReference>
<comment type="subunit">
    <text evidence="8">Homodimer.</text>
</comment>
<dbReference type="InterPro" id="IPR041121">
    <property type="entry name" value="SDH_C"/>
</dbReference>
<keyword evidence="5 8" id="KW-0560">Oxidoreductase</keyword>
<dbReference type="Pfam" id="PF08501">
    <property type="entry name" value="Shikimate_dh_N"/>
    <property type="match status" value="1"/>
</dbReference>
<dbReference type="InterPro" id="IPR013708">
    <property type="entry name" value="Shikimate_DH-bd_N"/>
</dbReference>
<comment type="caution">
    <text evidence="12">The sequence shown here is derived from an EMBL/GenBank/DDBJ whole genome shotgun (WGS) entry which is preliminary data.</text>
</comment>
<dbReference type="CDD" id="cd01065">
    <property type="entry name" value="NAD_bind_Shikimate_DH"/>
    <property type="match status" value="1"/>
</dbReference>
<feature type="binding site" evidence="8">
    <location>
        <position position="86"/>
    </location>
    <ligand>
        <name>shikimate</name>
        <dbReference type="ChEBI" id="CHEBI:36208"/>
    </ligand>
</feature>
<reference evidence="13" key="1">
    <citation type="journal article" date="2019" name="Int. J. Syst. Evol. Microbiol.">
        <title>The Global Catalogue of Microorganisms (GCM) 10K type strain sequencing project: providing services to taxonomists for standard genome sequencing and annotation.</title>
        <authorList>
            <consortium name="The Broad Institute Genomics Platform"/>
            <consortium name="The Broad Institute Genome Sequencing Center for Infectious Disease"/>
            <person name="Wu L."/>
            <person name="Ma J."/>
        </authorList>
    </citation>
    <scope>NUCLEOTIDE SEQUENCE [LARGE SCALE GENOMIC DNA]</scope>
    <source>
        <strain evidence="13">CCUG 43111</strain>
    </source>
</reference>
<feature type="active site" description="Proton acceptor" evidence="8">
    <location>
        <position position="65"/>
    </location>
</feature>
<evidence type="ECO:0000313" key="13">
    <source>
        <dbReference type="Proteomes" id="UP001596101"/>
    </source>
</evidence>
<gene>
    <name evidence="8 12" type="primary">aroE</name>
    <name evidence="12" type="ORF">ACFPQ5_18490</name>
</gene>
<evidence type="ECO:0000259" key="11">
    <source>
        <dbReference type="Pfam" id="PF18317"/>
    </source>
</evidence>
<comment type="function">
    <text evidence="8">Involved in the biosynthesis of the chorismate, which leads to the biosynthesis of aromatic amino acids. Catalyzes the reversible NADPH linked reduction of 3-dehydroshikimate (DHSA) to yield shikimate (SA).</text>
</comment>
<feature type="binding site" evidence="8">
    <location>
        <begin position="126"/>
        <end position="130"/>
    </location>
    <ligand>
        <name>NADP(+)</name>
        <dbReference type="ChEBI" id="CHEBI:58349"/>
    </ligand>
</feature>
<feature type="domain" description="Shikimate dehydrogenase substrate binding N-terminal" evidence="10">
    <location>
        <begin position="6"/>
        <end position="88"/>
    </location>
</feature>
<dbReference type="InterPro" id="IPR006151">
    <property type="entry name" value="Shikm_DH/Glu-tRNA_Rdtase"/>
</dbReference>
<dbReference type="PANTHER" id="PTHR21089">
    <property type="entry name" value="SHIKIMATE DEHYDROGENASE"/>
    <property type="match status" value="1"/>
</dbReference>
<keyword evidence="3 8" id="KW-0028">Amino-acid biosynthesis</keyword>
<sequence>MDKYCVIGNPVAHSKSPQIHAAFAAQTGQNMAYERCLAPLDGFLDLVRTLVKQGYQGANVTVPFKLEAATIATRLSERARAAGAVNTLRFVDGEIVGDNTDGAGLVADIVRNAGVSLTGKRILLLGAGGAARGVMLPFIEEKPASILVANRTRATADSLAAAFAGHGVEVAACGFDEIAGPYDIVVNATSSSLAGDMPPVPASAFAKGTLAFDMMYGSAPSPFMAFAAQQGADTRDGLGMLVEQAAEAFTVWRGVRPATAEVLNNLLNLK</sequence>
<dbReference type="SUPFAM" id="SSF53223">
    <property type="entry name" value="Aminoacid dehydrogenase-like, N-terminal domain"/>
    <property type="match status" value="1"/>
</dbReference>
<dbReference type="RefSeq" id="WP_379759062.1">
    <property type="nucleotide sequence ID" value="NZ_JBHSMR010000013.1"/>
</dbReference>
<feature type="binding site" evidence="8">
    <location>
        <position position="237"/>
    </location>
    <ligand>
        <name>NADP(+)</name>
        <dbReference type="ChEBI" id="CHEBI:58349"/>
    </ligand>
</feature>
<dbReference type="PANTHER" id="PTHR21089:SF1">
    <property type="entry name" value="BIFUNCTIONAL 3-DEHYDROQUINATE DEHYDRATASE_SHIKIMATE DEHYDROGENASE, CHLOROPLASTIC"/>
    <property type="match status" value="1"/>
</dbReference>
<dbReference type="InterPro" id="IPR011342">
    <property type="entry name" value="Shikimate_DH"/>
</dbReference>
<dbReference type="Gene3D" id="3.40.50.720">
    <property type="entry name" value="NAD(P)-binding Rossmann-like Domain"/>
    <property type="match status" value="1"/>
</dbReference>
<evidence type="ECO:0000256" key="1">
    <source>
        <dbReference type="ARBA" id="ARBA00004871"/>
    </source>
</evidence>
<dbReference type="Pfam" id="PF01488">
    <property type="entry name" value="Shikimate_DH"/>
    <property type="match status" value="1"/>
</dbReference>
<dbReference type="InterPro" id="IPR036291">
    <property type="entry name" value="NAD(P)-bd_dom_sf"/>
</dbReference>
<dbReference type="InterPro" id="IPR022893">
    <property type="entry name" value="Shikimate_DH_fam"/>
</dbReference>
<proteinExistence type="inferred from homology"/>
<keyword evidence="13" id="KW-1185">Reference proteome</keyword>
<dbReference type="InterPro" id="IPR046346">
    <property type="entry name" value="Aminoacid_DH-like_N_sf"/>
</dbReference>
<keyword evidence="4 8" id="KW-0521">NADP</keyword>
<evidence type="ECO:0000313" key="12">
    <source>
        <dbReference type="EMBL" id="MFC5480191.1"/>
    </source>
</evidence>
<comment type="catalytic activity">
    <reaction evidence="7 8">
        <text>shikimate + NADP(+) = 3-dehydroshikimate + NADPH + H(+)</text>
        <dbReference type="Rhea" id="RHEA:17737"/>
        <dbReference type="ChEBI" id="CHEBI:15378"/>
        <dbReference type="ChEBI" id="CHEBI:16630"/>
        <dbReference type="ChEBI" id="CHEBI:36208"/>
        <dbReference type="ChEBI" id="CHEBI:57783"/>
        <dbReference type="ChEBI" id="CHEBI:58349"/>
        <dbReference type="EC" id="1.1.1.25"/>
    </reaction>
</comment>
<dbReference type="NCBIfam" id="NF001310">
    <property type="entry name" value="PRK00258.1-2"/>
    <property type="match status" value="1"/>
</dbReference>
<feature type="binding site" evidence="8">
    <location>
        <position position="61"/>
    </location>
    <ligand>
        <name>shikimate</name>
        <dbReference type="ChEBI" id="CHEBI:36208"/>
    </ligand>
</feature>
<feature type="binding site" evidence="8">
    <location>
        <position position="244"/>
    </location>
    <ligand>
        <name>shikimate</name>
        <dbReference type="ChEBI" id="CHEBI:36208"/>
    </ligand>
</feature>
<evidence type="ECO:0000256" key="4">
    <source>
        <dbReference type="ARBA" id="ARBA00022857"/>
    </source>
</evidence>
<dbReference type="Proteomes" id="UP001596101">
    <property type="component" value="Unassembled WGS sequence"/>
</dbReference>
<name>A0ABW0MRG4_9BURK</name>
<evidence type="ECO:0000256" key="7">
    <source>
        <dbReference type="ARBA" id="ARBA00049442"/>
    </source>
</evidence>
<evidence type="ECO:0000256" key="8">
    <source>
        <dbReference type="HAMAP-Rule" id="MF_00222"/>
    </source>
</evidence>
<dbReference type="EMBL" id="JBHSMR010000013">
    <property type="protein sequence ID" value="MFC5480191.1"/>
    <property type="molecule type" value="Genomic_DNA"/>
</dbReference>
<feature type="binding site" evidence="8">
    <location>
        <position position="216"/>
    </location>
    <ligand>
        <name>shikimate</name>
        <dbReference type="ChEBI" id="CHEBI:36208"/>
    </ligand>
</feature>
<feature type="binding site" evidence="8">
    <location>
        <position position="214"/>
    </location>
    <ligand>
        <name>NADP(+)</name>
        <dbReference type="ChEBI" id="CHEBI:58349"/>
    </ligand>
</feature>
<dbReference type="SUPFAM" id="SSF51735">
    <property type="entry name" value="NAD(P)-binding Rossmann-fold domains"/>
    <property type="match status" value="1"/>
</dbReference>
<evidence type="ECO:0000256" key="5">
    <source>
        <dbReference type="ARBA" id="ARBA00023002"/>
    </source>
</evidence>
<feature type="binding site" evidence="8">
    <location>
        <begin position="14"/>
        <end position="16"/>
    </location>
    <ligand>
        <name>shikimate</name>
        <dbReference type="ChEBI" id="CHEBI:36208"/>
    </ligand>
</feature>
<feature type="binding site" evidence="8">
    <location>
        <position position="101"/>
    </location>
    <ligand>
        <name>shikimate</name>
        <dbReference type="ChEBI" id="CHEBI:36208"/>
    </ligand>
</feature>
<comment type="pathway">
    <text evidence="1 8">Metabolic intermediate biosynthesis; chorismate biosynthesis; chorismate from D-erythrose 4-phosphate and phosphoenolpyruvate: step 4/7.</text>
</comment>